<protein>
    <submittedName>
        <fullName evidence="1">Uncharacterized protein</fullName>
    </submittedName>
</protein>
<dbReference type="EMBL" id="CP140154">
    <property type="protein sequence ID" value="WQG90799.1"/>
    <property type="molecule type" value="Genomic_DNA"/>
</dbReference>
<dbReference type="STRING" id="1004.SAMN05661012_05147"/>
<sequence length="231" mass="27142">MTKKDIIKSIRSKIDDELRELGFVYKSKTKSYVKFDKETLLYFEISLLFLDYLDYKDASMGKYAELYVDVYHKEISDILLDTSTRSFLGSIFYFKIVGNLLADIILNSNISDYKKRNNFNYFKLNFPVEMEPEALDAMSLKLLSIVKQHVVPFFNTVDTLEKIVRTLDQSYESTLSLHNGNDERLRALVVLLFRFKEDGILEKIQRIKTYFLSINHSTALVELDNILMRYN</sequence>
<organism evidence="1 3">
    <name type="scientific">Chitinophaga sancti</name>
    <dbReference type="NCBI Taxonomy" id="1004"/>
    <lineage>
        <taxon>Bacteria</taxon>
        <taxon>Pseudomonadati</taxon>
        <taxon>Bacteroidota</taxon>
        <taxon>Chitinophagia</taxon>
        <taxon>Chitinophagales</taxon>
        <taxon>Chitinophagaceae</taxon>
        <taxon>Chitinophaga</taxon>
    </lineage>
</organism>
<gene>
    <name evidence="1" type="ORF">SAMN05661012_05147</name>
    <name evidence="2" type="ORF">SR876_04770</name>
</gene>
<dbReference type="AlphaFoldDB" id="A0A1K1SBS4"/>
<accession>A0A1K1SBS4</accession>
<reference evidence="1 3" key="1">
    <citation type="submission" date="2016-11" db="EMBL/GenBank/DDBJ databases">
        <authorList>
            <person name="Jaros S."/>
            <person name="Januszkiewicz K."/>
            <person name="Wedrychowicz H."/>
        </authorList>
    </citation>
    <scope>NUCLEOTIDE SEQUENCE [LARGE SCALE GENOMIC DNA]</scope>
    <source>
        <strain evidence="1 3">DSM 784</strain>
    </source>
</reference>
<evidence type="ECO:0000313" key="2">
    <source>
        <dbReference type="EMBL" id="WQG90799.1"/>
    </source>
</evidence>
<dbReference type="Proteomes" id="UP001326715">
    <property type="component" value="Chromosome"/>
</dbReference>
<dbReference type="EMBL" id="FPIZ01000020">
    <property type="protein sequence ID" value="SFW81817.1"/>
    <property type="molecule type" value="Genomic_DNA"/>
</dbReference>
<name>A0A1K1SBS4_9BACT</name>
<dbReference type="Proteomes" id="UP000183788">
    <property type="component" value="Unassembled WGS sequence"/>
</dbReference>
<reference evidence="2 4" key="2">
    <citation type="submission" date="2023-11" db="EMBL/GenBank/DDBJ databases">
        <title>MicrobeMod: A computational toolkit for identifying prokaryotic methylation and restriction-modification with nanopore sequencing.</title>
        <authorList>
            <person name="Crits-Christoph A."/>
            <person name="Kang S.C."/>
            <person name="Lee H."/>
            <person name="Ostrov N."/>
        </authorList>
    </citation>
    <scope>NUCLEOTIDE SEQUENCE [LARGE SCALE GENOMIC DNA]</scope>
    <source>
        <strain evidence="2 4">ATCC 23090</strain>
    </source>
</reference>
<evidence type="ECO:0000313" key="3">
    <source>
        <dbReference type="Proteomes" id="UP000183788"/>
    </source>
</evidence>
<dbReference type="RefSeq" id="WP_072364171.1">
    <property type="nucleotide sequence ID" value="NZ_CP139972.1"/>
</dbReference>
<dbReference type="OrthoDB" id="10015432at2"/>
<evidence type="ECO:0000313" key="1">
    <source>
        <dbReference type="EMBL" id="SFW81817.1"/>
    </source>
</evidence>
<keyword evidence="4" id="KW-1185">Reference proteome</keyword>
<proteinExistence type="predicted"/>
<evidence type="ECO:0000313" key="4">
    <source>
        <dbReference type="Proteomes" id="UP001326715"/>
    </source>
</evidence>